<dbReference type="Pfam" id="PF12833">
    <property type="entry name" value="HTH_18"/>
    <property type="match status" value="1"/>
</dbReference>
<keyword evidence="6" id="KW-1185">Reference proteome</keyword>
<accession>A0ABN0XTH5</accession>
<name>A0ABN0XTH5_9ACTN</name>
<dbReference type="InterPro" id="IPR050204">
    <property type="entry name" value="AraC_XylS_family_regulators"/>
</dbReference>
<dbReference type="InterPro" id="IPR009057">
    <property type="entry name" value="Homeodomain-like_sf"/>
</dbReference>
<feature type="domain" description="HTH araC/xylS-type" evidence="4">
    <location>
        <begin position="161"/>
        <end position="263"/>
    </location>
</feature>
<evidence type="ECO:0000256" key="2">
    <source>
        <dbReference type="ARBA" id="ARBA00023125"/>
    </source>
</evidence>
<proteinExistence type="predicted"/>
<dbReference type="PROSITE" id="PS01124">
    <property type="entry name" value="HTH_ARAC_FAMILY_2"/>
    <property type="match status" value="1"/>
</dbReference>
<evidence type="ECO:0000256" key="3">
    <source>
        <dbReference type="ARBA" id="ARBA00023163"/>
    </source>
</evidence>
<dbReference type="SUPFAM" id="SSF46689">
    <property type="entry name" value="Homeodomain-like"/>
    <property type="match status" value="1"/>
</dbReference>
<comment type="caution">
    <text evidence="5">The sequence shown here is derived from an EMBL/GenBank/DDBJ whole genome shotgun (WGS) entry which is preliminary data.</text>
</comment>
<evidence type="ECO:0000256" key="1">
    <source>
        <dbReference type="ARBA" id="ARBA00023015"/>
    </source>
</evidence>
<dbReference type="Gene3D" id="1.10.10.60">
    <property type="entry name" value="Homeodomain-like"/>
    <property type="match status" value="1"/>
</dbReference>
<dbReference type="PANTHER" id="PTHR46796">
    <property type="entry name" value="HTH-TYPE TRANSCRIPTIONAL ACTIVATOR RHAS-RELATED"/>
    <property type="match status" value="1"/>
</dbReference>
<organism evidence="5 6">
    <name type="scientific">Actinoallomurus spadix</name>
    <dbReference type="NCBI Taxonomy" id="79912"/>
    <lineage>
        <taxon>Bacteria</taxon>
        <taxon>Bacillati</taxon>
        <taxon>Actinomycetota</taxon>
        <taxon>Actinomycetes</taxon>
        <taxon>Streptosporangiales</taxon>
        <taxon>Thermomonosporaceae</taxon>
        <taxon>Actinoallomurus</taxon>
    </lineage>
</organism>
<evidence type="ECO:0000259" key="4">
    <source>
        <dbReference type="PROSITE" id="PS01124"/>
    </source>
</evidence>
<dbReference type="SMART" id="SM00342">
    <property type="entry name" value="HTH_ARAC"/>
    <property type="match status" value="1"/>
</dbReference>
<dbReference type="RefSeq" id="WP_252810459.1">
    <property type="nucleotide sequence ID" value="NZ_BAAABM010000073.1"/>
</dbReference>
<dbReference type="Proteomes" id="UP001501822">
    <property type="component" value="Unassembled WGS sequence"/>
</dbReference>
<protein>
    <submittedName>
        <fullName evidence="5">AraC family transcriptional regulator</fullName>
    </submittedName>
</protein>
<gene>
    <name evidence="5" type="ORF">GCM10010151_72940</name>
</gene>
<sequence>MGGFGSVGQSVRVRPSARLAAAVARCVGYRYEGFPAGTHLGLPSRHLTVVLSLGDPTRTSGPYGSAALTALAGGLHTRPVHIAHDGDLAGVQLDLTPEGARALFGLPAAELSSAVLPLGDLIGSRAGELAERLAEAPAWPARFAVVEDVLSRGMGRPPGPPPEAGYAWRRLAETDGAVRIGDLAREVGWSRRHLSERFAAEYGLRPKEAARVMRFERSKRLLKEPGRPSLAAVAAACGYYDQAHLAREWNDLAGCPPSAWLAGEELPFVQDGEDATGRR</sequence>
<dbReference type="EMBL" id="BAAABM010000073">
    <property type="protein sequence ID" value="GAA0372393.1"/>
    <property type="molecule type" value="Genomic_DNA"/>
</dbReference>
<dbReference type="InterPro" id="IPR018060">
    <property type="entry name" value="HTH_AraC"/>
</dbReference>
<keyword evidence="2" id="KW-0238">DNA-binding</keyword>
<evidence type="ECO:0000313" key="5">
    <source>
        <dbReference type="EMBL" id="GAA0372393.1"/>
    </source>
</evidence>
<keyword evidence="3" id="KW-0804">Transcription</keyword>
<evidence type="ECO:0000313" key="6">
    <source>
        <dbReference type="Proteomes" id="UP001501822"/>
    </source>
</evidence>
<reference evidence="5 6" key="1">
    <citation type="journal article" date="2019" name="Int. J. Syst. Evol. Microbiol.">
        <title>The Global Catalogue of Microorganisms (GCM) 10K type strain sequencing project: providing services to taxonomists for standard genome sequencing and annotation.</title>
        <authorList>
            <consortium name="The Broad Institute Genomics Platform"/>
            <consortium name="The Broad Institute Genome Sequencing Center for Infectious Disease"/>
            <person name="Wu L."/>
            <person name="Ma J."/>
        </authorList>
    </citation>
    <scope>NUCLEOTIDE SEQUENCE [LARGE SCALE GENOMIC DNA]</scope>
    <source>
        <strain evidence="5 6">JCM 3146</strain>
    </source>
</reference>
<keyword evidence="1" id="KW-0805">Transcription regulation</keyword>
<dbReference type="PANTHER" id="PTHR46796:SF15">
    <property type="entry name" value="BLL1074 PROTEIN"/>
    <property type="match status" value="1"/>
</dbReference>